<protein>
    <submittedName>
        <fullName evidence="5">Aldehyde-activating protein</fullName>
    </submittedName>
</protein>
<sequence length="118" mass="13579">MNGSCHCGNVTLVLKQKIELVTRCNCSVCYRYGAIWAYFSPKDVFIDSKVETRTYCYGDKHIDFHHCVVCGCLTHYTPTAIGNVDRMAVNLTMFAPEVMEQVHVRYFDGAKSWTFYEK</sequence>
<comment type="similarity">
    <text evidence="1">Belongs to the Gfa family.</text>
</comment>
<dbReference type="KEGG" id="pxi:J5O05_20950"/>
<proteinExistence type="inferred from homology"/>
<evidence type="ECO:0000256" key="3">
    <source>
        <dbReference type="ARBA" id="ARBA00022833"/>
    </source>
</evidence>
<evidence type="ECO:0000259" key="4">
    <source>
        <dbReference type="PROSITE" id="PS51891"/>
    </source>
</evidence>
<dbReference type="PANTHER" id="PTHR28620:SF1">
    <property type="entry name" value="CENP-V_GFA DOMAIN-CONTAINING PROTEIN"/>
    <property type="match status" value="1"/>
</dbReference>
<geneLocation type="plasmid" evidence="5 6">
    <name>unnamed5</name>
</geneLocation>
<dbReference type="SUPFAM" id="SSF51316">
    <property type="entry name" value="Mss4-like"/>
    <property type="match status" value="1"/>
</dbReference>
<evidence type="ECO:0000256" key="1">
    <source>
        <dbReference type="ARBA" id="ARBA00005495"/>
    </source>
</evidence>
<dbReference type="InterPro" id="IPR011057">
    <property type="entry name" value="Mss4-like_sf"/>
</dbReference>
<evidence type="ECO:0000313" key="6">
    <source>
        <dbReference type="Proteomes" id="UP000664904"/>
    </source>
</evidence>
<keyword evidence="2" id="KW-0479">Metal-binding</keyword>
<dbReference type="RefSeq" id="WP_208844871.1">
    <property type="nucleotide sequence ID" value="NZ_CP072135.1"/>
</dbReference>
<keyword evidence="6" id="KW-1185">Reference proteome</keyword>
<dbReference type="InterPro" id="IPR006913">
    <property type="entry name" value="CENP-V/GFA"/>
</dbReference>
<dbReference type="AlphaFoldDB" id="A0A975DL57"/>
<dbReference type="Pfam" id="PF04828">
    <property type="entry name" value="GFA"/>
    <property type="match status" value="1"/>
</dbReference>
<gene>
    <name evidence="5" type="ORF">J5O05_20950</name>
</gene>
<evidence type="ECO:0000313" key="5">
    <source>
        <dbReference type="EMBL" id="QTH73252.1"/>
    </source>
</evidence>
<dbReference type="Proteomes" id="UP000664904">
    <property type="component" value="Plasmid unnamed5"/>
</dbReference>
<keyword evidence="5" id="KW-0614">Plasmid</keyword>
<dbReference type="PROSITE" id="PS51891">
    <property type="entry name" value="CENP_V_GFA"/>
    <property type="match status" value="1"/>
</dbReference>
<name>A0A975DL57_9GAMM</name>
<reference evidence="5" key="1">
    <citation type="submission" date="2021-03" db="EMBL/GenBank/DDBJ databases">
        <title>Complete Genome of Pseudoalteromonas xiamenensis STKMTI.2, a new potential marine bacterium producing anti-Vibrio compounds.</title>
        <authorList>
            <person name="Handayani D.P."/>
            <person name="Isnansetyo A."/>
            <person name="Istiqomah I."/>
            <person name="Jumina J."/>
        </authorList>
    </citation>
    <scope>NUCLEOTIDE SEQUENCE</scope>
    <source>
        <strain evidence="5">STKMTI.2</strain>
        <plasmid evidence="5">unnamed5</plasmid>
    </source>
</reference>
<dbReference type="PANTHER" id="PTHR28620">
    <property type="entry name" value="CENTROMERE PROTEIN V"/>
    <property type="match status" value="1"/>
</dbReference>
<dbReference type="GO" id="GO:0046872">
    <property type="term" value="F:metal ion binding"/>
    <property type="evidence" value="ECO:0007669"/>
    <property type="project" value="UniProtKB-KW"/>
</dbReference>
<organism evidence="5 6">
    <name type="scientific">Pseudoalteromonas xiamenensis</name>
    <dbReference type="NCBI Taxonomy" id="882626"/>
    <lineage>
        <taxon>Bacteria</taxon>
        <taxon>Pseudomonadati</taxon>
        <taxon>Pseudomonadota</taxon>
        <taxon>Gammaproteobacteria</taxon>
        <taxon>Alteromonadales</taxon>
        <taxon>Pseudoalteromonadaceae</taxon>
        <taxon>Pseudoalteromonas</taxon>
    </lineage>
</organism>
<keyword evidence="3" id="KW-0862">Zinc</keyword>
<dbReference type="GO" id="GO:0016846">
    <property type="term" value="F:carbon-sulfur lyase activity"/>
    <property type="evidence" value="ECO:0007669"/>
    <property type="project" value="InterPro"/>
</dbReference>
<dbReference type="EMBL" id="CP072135">
    <property type="protein sequence ID" value="QTH73252.1"/>
    <property type="molecule type" value="Genomic_DNA"/>
</dbReference>
<dbReference type="InterPro" id="IPR052355">
    <property type="entry name" value="CENP-V-like"/>
</dbReference>
<accession>A0A975DL57</accession>
<evidence type="ECO:0000256" key="2">
    <source>
        <dbReference type="ARBA" id="ARBA00022723"/>
    </source>
</evidence>
<feature type="domain" description="CENP-V/GFA" evidence="4">
    <location>
        <begin position="1"/>
        <end position="114"/>
    </location>
</feature>
<dbReference type="Gene3D" id="2.170.150.70">
    <property type="match status" value="1"/>
</dbReference>